<dbReference type="Pfam" id="PF04063">
    <property type="entry name" value="DUF383"/>
    <property type="match status" value="1"/>
</dbReference>
<dbReference type="InterPro" id="IPR007205">
    <property type="entry name" value="Protein_HGH1_N"/>
</dbReference>
<dbReference type="Proteomes" id="UP000838763">
    <property type="component" value="Unassembled WGS sequence"/>
</dbReference>
<evidence type="ECO:0000313" key="5">
    <source>
        <dbReference type="EMBL" id="CAI4210667.1"/>
    </source>
</evidence>
<reference evidence="5" key="1">
    <citation type="submission" date="2022-11" db="EMBL/GenBank/DDBJ databases">
        <authorList>
            <person name="Scott C."/>
            <person name="Bruce N."/>
        </authorList>
    </citation>
    <scope>NUCLEOTIDE SEQUENCE</scope>
</reference>
<dbReference type="InterPro" id="IPR016024">
    <property type="entry name" value="ARM-type_fold"/>
</dbReference>
<dbReference type="AlphaFoldDB" id="A0A9P1M719"/>
<sequence length="350" mass="39597">MSDTELQELVDFIAHPNPQVRLGAIEGAVPYSLSHPSIFKAENLRHIRNLKVLVRDHPRIAKSALTILVNLTGDQDVLKVVATDDEFLGLILEKIVTADESNADLIAMLLANLSKWDGMKGILDKKQKAPEALNSNDLVMNQLLDLFVKGMDGTYNKNANFDYLAYVFADLAKHTEVQKHFVERQEYDDEIPLTKIKVFTEHKSHTRRKGVASTLKNVAFEISSHPSFLDEDAMNILPYLLLPIAGNEEYDDDDMLDMLPDLQLLPPDKQRDPDPEIVLTHVETLTILTTTRSGRDLMRQVKVYPLIRETHMHVNHDGVKDACERLVNVLMRDEAEDEGADDDDNELVEV</sequence>
<gene>
    <name evidence="5" type="ORF">PPNO1_LOCUS468</name>
</gene>
<keyword evidence="6" id="KW-1185">Reference proteome</keyword>
<evidence type="ECO:0000259" key="3">
    <source>
        <dbReference type="Pfam" id="PF04063"/>
    </source>
</evidence>
<dbReference type="PANTHER" id="PTHR13387">
    <property type="entry name" value="PROTEIN HGH1 HOMOLOG"/>
    <property type="match status" value="1"/>
</dbReference>
<dbReference type="Pfam" id="PF04064">
    <property type="entry name" value="DUF384"/>
    <property type="match status" value="1"/>
</dbReference>
<dbReference type="Gene3D" id="1.25.10.10">
    <property type="entry name" value="Leucine-rich Repeat Variant"/>
    <property type="match status" value="1"/>
</dbReference>
<comment type="caution">
    <text evidence="5">The sequence shown here is derived from an EMBL/GenBank/DDBJ whole genome shotgun (WGS) entry which is preliminary data.</text>
</comment>
<evidence type="ECO:0000256" key="2">
    <source>
        <dbReference type="ARBA" id="ARBA00014076"/>
    </source>
</evidence>
<evidence type="ECO:0000313" key="6">
    <source>
        <dbReference type="Proteomes" id="UP000838763"/>
    </source>
</evidence>
<proteinExistence type="inferred from homology"/>
<dbReference type="InterPro" id="IPR007206">
    <property type="entry name" value="Protein_HGH1_C"/>
</dbReference>
<organism evidence="5 6">
    <name type="scientific">Parascedosporium putredinis</name>
    <dbReference type="NCBI Taxonomy" id="1442378"/>
    <lineage>
        <taxon>Eukaryota</taxon>
        <taxon>Fungi</taxon>
        <taxon>Dikarya</taxon>
        <taxon>Ascomycota</taxon>
        <taxon>Pezizomycotina</taxon>
        <taxon>Sordariomycetes</taxon>
        <taxon>Hypocreomycetidae</taxon>
        <taxon>Microascales</taxon>
        <taxon>Microascaceae</taxon>
        <taxon>Parascedosporium</taxon>
    </lineage>
</organism>
<dbReference type="InterPro" id="IPR011989">
    <property type="entry name" value="ARM-like"/>
</dbReference>
<comment type="similarity">
    <text evidence="1">Belongs to the HGH1 family.</text>
</comment>
<feature type="domain" description="Protein HGH1 C-terminal" evidence="4">
    <location>
        <begin position="284"/>
        <end position="338"/>
    </location>
</feature>
<dbReference type="InterPro" id="IPR039717">
    <property type="entry name" value="Hgh1"/>
</dbReference>
<feature type="domain" description="Protein HGH1 N-terminal" evidence="3">
    <location>
        <begin position="94"/>
        <end position="278"/>
    </location>
</feature>
<dbReference type="PANTHER" id="PTHR13387:SF9">
    <property type="entry name" value="PROTEIN HGH1 HOMOLOG"/>
    <property type="match status" value="1"/>
</dbReference>
<evidence type="ECO:0000259" key="4">
    <source>
        <dbReference type="Pfam" id="PF04064"/>
    </source>
</evidence>
<dbReference type="SUPFAM" id="SSF48371">
    <property type="entry name" value="ARM repeat"/>
    <property type="match status" value="1"/>
</dbReference>
<protein>
    <recommendedName>
        <fullName evidence="2">Protein HGH1 homolog</fullName>
    </recommendedName>
</protein>
<dbReference type="OrthoDB" id="338814at2759"/>
<evidence type="ECO:0000256" key="1">
    <source>
        <dbReference type="ARBA" id="ARBA00006712"/>
    </source>
</evidence>
<name>A0A9P1M719_9PEZI</name>
<dbReference type="EMBL" id="CALLCH030000001">
    <property type="protein sequence ID" value="CAI4210667.1"/>
    <property type="molecule type" value="Genomic_DNA"/>
</dbReference>
<accession>A0A9P1M719</accession>